<dbReference type="PANTHER" id="PTHR30620:SF123">
    <property type="entry name" value="BETA-XYLOSIDASE"/>
    <property type="match status" value="1"/>
</dbReference>
<dbReference type="PRINTS" id="PR00133">
    <property type="entry name" value="GLHYDRLASE3"/>
</dbReference>
<dbReference type="SUPFAM" id="SSF51445">
    <property type="entry name" value="(Trans)glycosidases"/>
    <property type="match status" value="1"/>
</dbReference>
<proteinExistence type="predicted"/>
<dbReference type="Pfam" id="PF00933">
    <property type="entry name" value="Glyco_hydro_3"/>
    <property type="match status" value="1"/>
</dbReference>
<evidence type="ECO:0000256" key="1">
    <source>
        <dbReference type="ARBA" id="ARBA00022801"/>
    </source>
</evidence>
<dbReference type="Gene3D" id="3.20.20.300">
    <property type="entry name" value="Glycoside hydrolase, family 3, N-terminal domain"/>
    <property type="match status" value="1"/>
</dbReference>
<dbReference type="SMART" id="SM01217">
    <property type="entry name" value="Fn3_like"/>
    <property type="match status" value="1"/>
</dbReference>
<dbReference type="InterPro" id="IPR013783">
    <property type="entry name" value="Ig-like_fold"/>
</dbReference>
<dbReference type="PANTHER" id="PTHR30620">
    <property type="entry name" value="PERIPLASMIC BETA-GLUCOSIDASE-RELATED"/>
    <property type="match status" value="1"/>
</dbReference>
<dbReference type="Pfam" id="PF01915">
    <property type="entry name" value="Glyco_hydro_3_C"/>
    <property type="match status" value="1"/>
</dbReference>
<gene>
    <name evidence="3" type="primary">bglX</name>
    <name evidence="3" type="ORF">BHLFYP23_01452</name>
</gene>
<accession>A0A6N2R4P9</accession>
<dbReference type="EMBL" id="CACRSY010000004">
    <property type="protein sequence ID" value="VYS75716.1"/>
    <property type="molecule type" value="Genomic_DNA"/>
</dbReference>
<dbReference type="InterPro" id="IPR002772">
    <property type="entry name" value="Glyco_hydro_3_C"/>
</dbReference>
<dbReference type="InterPro" id="IPR036962">
    <property type="entry name" value="Glyco_hydro_3_N_sf"/>
</dbReference>
<dbReference type="EC" id="3.2.1.21" evidence="3"/>
<evidence type="ECO:0000313" key="3">
    <source>
        <dbReference type="EMBL" id="VYS75716.1"/>
    </source>
</evidence>
<keyword evidence="3" id="KW-0326">Glycosidase</keyword>
<feature type="domain" description="Fibronectin type III-like" evidence="2">
    <location>
        <begin position="668"/>
        <end position="737"/>
    </location>
</feature>
<dbReference type="InterPro" id="IPR051915">
    <property type="entry name" value="Cellulose_Degrad_GH3"/>
</dbReference>
<dbReference type="GO" id="GO:0009251">
    <property type="term" value="P:glucan catabolic process"/>
    <property type="evidence" value="ECO:0007669"/>
    <property type="project" value="TreeGrafter"/>
</dbReference>
<protein>
    <submittedName>
        <fullName evidence="3">Periplasmic beta-glucosidase</fullName>
        <ecNumber evidence="3">3.2.1.21</ecNumber>
    </submittedName>
</protein>
<dbReference type="GO" id="GO:0008422">
    <property type="term" value="F:beta-glucosidase activity"/>
    <property type="evidence" value="ECO:0007669"/>
    <property type="project" value="UniProtKB-EC"/>
</dbReference>
<dbReference type="InterPro" id="IPR036881">
    <property type="entry name" value="Glyco_hydro_3_C_sf"/>
</dbReference>
<keyword evidence="1 3" id="KW-0378">Hydrolase</keyword>
<dbReference type="AlphaFoldDB" id="A0A6N2R4P9"/>
<dbReference type="SUPFAM" id="SSF52279">
    <property type="entry name" value="Beta-D-glucan exohydrolase, C-terminal domain"/>
    <property type="match status" value="1"/>
</dbReference>
<sequence length="748" mass="82833">MKKNTYSAEAKELLDKMTLQEKIGQLNQKLYGFGIYERNGEEISFSQEFKDEVEKYGGLGTLYGLYRADPWSQKNYENGLYGENAVKAYNKMQEYVLEHSRLRIPALLSTECPHGHQALDSYLLPVNLNMGATFNTELIHSAYSVCGRQLRQMGVDLALISLLDVVRDPRWGRSEECFSEDPYLCSKMAEQIVKAVQDEGVSVVAKHFAAQGECTGGINASAARIGERELREIHLPAMKACADAGVDGVMAAYNEIDGVFCHANRHLLTDILRDEMGFEGVVMADGCAIDQLNVVTGDCVHSAAAALRAGVDIGLWDEAYGRLEEALENGYITEEDIDRAVLRVLELKIKRGIFKHPLLDENQKLEDYSYEKYPQALDIARESVVLLENRNQILPLSKEQRKIAVIGPNADAVYNQLGDYSPQVKREKCSTVLDGVRSYFGDNVVYARGCGVFEGTQEEQTEAVKLAEQSDITILVLGGSSSRFGEVSFDANGAAISEHGVSMDCGEGVDTSELSLPIEQRELAEKIFATGSKVITVIIGGRAYALDTIAEKSDAVLYAFYPGMQGGKAIAEILFGDVNPSGRLPVSLPRCSGQLPVYYNYKNSYRSMHYYNIPDGAAYTFGYGKSYTEFVYEDVSFGNTEVALDELHKNGIQAEMTIKNVGEYDGYAVPLVYIAGEQGSVVRRAKELKGFKKVWLKKGESKRVSILLPAEAFAVWNFEMEFKVEPGRVKLILEEMGQTVGSETINLF</sequence>
<reference evidence="3" key="1">
    <citation type="submission" date="2019-11" db="EMBL/GenBank/DDBJ databases">
        <authorList>
            <person name="Feng L."/>
        </authorList>
    </citation>
    <scope>NUCLEOTIDE SEQUENCE</scope>
    <source>
        <strain evidence="3">BhanseniiLFYP23</strain>
    </source>
</reference>
<dbReference type="InterPro" id="IPR026891">
    <property type="entry name" value="Fn3-like"/>
</dbReference>
<dbReference type="InterPro" id="IPR017853">
    <property type="entry name" value="GH"/>
</dbReference>
<organism evidence="3">
    <name type="scientific">Blautia hansenii</name>
    <name type="common">Ruminococcus hansenii</name>
    <dbReference type="NCBI Taxonomy" id="1322"/>
    <lineage>
        <taxon>Bacteria</taxon>
        <taxon>Bacillati</taxon>
        <taxon>Bacillota</taxon>
        <taxon>Clostridia</taxon>
        <taxon>Lachnospirales</taxon>
        <taxon>Lachnospiraceae</taxon>
        <taxon>Blautia</taxon>
    </lineage>
</organism>
<dbReference type="InterPro" id="IPR001764">
    <property type="entry name" value="Glyco_hydro_3_N"/>
</dbReference>
<name>A0A6N2R4P9_BLAHA</name>
<dbReference type="Gene3D" id="2.60.40.10">
    <property type="entry name" value="Immunoglobulins"/>
    <property type="match status" value="1"/>
</dbReference>
<dbReference type="Gene3D" id="3.40.50.1700">
    <property type="entry name" value="Glycoside hydrolase family 3 C-terminal domain"/>
    <property type="match status" value="1"/>
</dbReference>
<dbReference type="Pfam" id="PF14310">
    <property type="entry name" value="Fn3-like"/>
    <property type="match status" value="1"/>
</dbReference>
<evidence type="ECO:0000259" key="2">
    <source>
        <dbReference type="SMART" id="SM01217"/>
    </source>
</evidence>
<dbReference type="RefSeq" id="WP_156341778.1">
    <property type="nucleotide sequence ID" value="NZ_CACRSY010000004.1"/>
</dbReference>